<dbReference type="RefSeq" id="WP_089377485.1">
    <property type="nucleotide sequence ID" value="NZ_FZNX01000001.1"/>
</dbReference>
<keyword evidence="4" id="KW-1185">Reference proteome</keyword>
<evidence type="ECO:0000259" key="2">
    <source>
        <dbReference type="Pfam" id="PF13505"/>
    </source>
</evidence>
<sequence>MKKLLIIGLLVTFGISFGQEKEENSNVQKGTWNLGGNFTLNNSSSEINNNSSNTENNQFYVGFYPRVGYAINNNLIIGIGIGYEYHNNKNYYSETESYNSDQNGIVVFPYIKKYFNVNEKFSFHLQGEFRVSKSWNDNNSSINFNSYEENNSSLFVGIRPGITFFLTEKIVLETSIGALGYSTGKNESNNREGKFNSFNFNFNSNNLLLGLSYFF</sequence>
<name>A0A238W1G6_9FLAO</name>
<evidence type="ECO:0000256" key="1">
    <source>
        <dbReference type="ARBA" id="ARBA00022729"/>
    </source>
</evidence>
<organism evidence="3 4">
    <name type="scientific">Lutibacter flavus</name>
    <dbReference type="NCBI Taxonomy" id="691689"/>
    <lineage>
        <taxon>Bacteria</taxon>
        <taxon>Pseudomonadati</taxon>
        <taxon>Bacteroidota</taxon>
        <taxon>Flavobacteriia</taxon>
        <taxon>Flavobacteriales</taxon>
        <taxon>Flavobacteriaceae</taxon>
        <taxon>Lutibacter</taxon>
    </lineage>
</organism>
<dbReference type="SUPFAM" id="SSF103515">
    <property type="entry name" value="Autotransporter"/>
    <property type="match status" value="1"/>
</dbReference>
<evidence type="ECO:0000313" key="4">
    <source>
        <dbReference type="Proteomes" id="UP000198412"/>
    </source>
</evidence>
<reference evidence="4" key="1">
    <citation type="submission" date="2017-06" db="EMBL/GenBank/DDBJ databases">
        <authorList>
            <person name="Varghese N."/>
            <person name="Submissions S."/>
        </authorList>
    </citation>
    <scope>NUCLEOTIDE SEQUENCE [LARGE SCALE GENOMIC DNA]</scope>
    <source>
        <strain evidence="4">DSM 27993</strain>
    </source>
</reference>
<feature type="domain" description="Outer membrane protein beta-barrel" evidence="2">
    <location>
        <begin position="26"/>
        <end position="203"/>
    </location>
</feature>
<dbReference type="OrthoDB" id="945117at2"/>
<accession>A0A238W1G6</accession>
<evidence type="ECO:0000313" key="3">
    <source>
        <dbReference type="EMBL" id="SNR39549.1"/>
    </source>
</evidence>
<proteinExistence type="predicted"/>
<dbReference type="Pfam" id="PF13505">
    <property type="entry name" value="OMP_b-brl"/>
    <property type="match status" value="1"/>
</dbReference>
<protein>
    <submittedName>
        <fullName evidence="3">Outer membrane protein beta-barrel domain-containing protein</fullName>
    </submittedName>
</protein>
<dbReference type="Proteomes" id="UP000198412">
    <property type="component" value="Unassembled WGS sequence"/>
</dbReference>
<dbReference type="Gene3D" id="2.40.128.130">
    <property type="entry name" value="Autotransporter beta-domain"/>
    <property type="match status" value="1"/>
</dbReference>
<dbReference type="InterPro" id="IPR036709">
    <property type="entry name" value="Autotransporte_beta_dom_sf"/>
</dbReference>
<dbReference type="AlphaFoldDB" id="A0A238W1G6"/>
<gene>
    <name evidence="3" type="ORF">SAMN04488111_1210</name>
</gene>
<dbReference type="EMBL" id="FZNX01000001">
    <property type="protein sequence ID" value="SNR39549.1"/>
    <property type="molecule type" value="Genomic_DNA"/>
</dbReference>
<keyword evidence="1" id="KW-0732">Signal</keyword>
<dbReference type="InterPro" id="IPR027385">
    <property type="entry name" value="Beta-barrel_OMP"/>
</dbReference>